<keyword evidence="8 11" id="KW-0694">RNA-binding</keyword>
<evidence type="ECO:0000256" key="5">
    <source>
        <dbReference type="ARBA" id="ARBA00022723"/>
    </source>
</evidence>
<sequence length="361" mass="42340">MPQTIFPEYSRLPERNNERFMHKNIEEHINNDGLINIMDIQVRKEKKSTIIIETLNVFVAFLTLITLSMIFYQLVVYYMSYRNNFYSVRNSQNFNLANVTNMEDLIVQIREADEDKPGENDIVISWGRLIKGNGKEDIQAPLFTYVNEDLFKKPVYKALIDMYDNLIFRPPVCKDDLEIEGKKKMLIYNFLNIYTNTTVFKMGYKYLVESRLIPDDWNLFYNKLYVFWFGTYTRCHGALGSSGWEHVFSGEWKGDEIDGHHNWIRYYLLQKEGRINYYGHMGHNGDMIGAIQYTWDGYLKKVGGFFMKTSPSFDFTVATLCSLPEYGKRLSHINVDGYKIVVTSFHQKCNEGICLSTSYPS</sequence>
<dbReference type="InterPro" id="IPR037227">
    <property type="entry name" value="EndoU-like"/>
</dbReference>
<accession>A0A0K0F3R5</accession>
<keyword evidence="6 11" id="KW-0255">Endonuclease</keyword>
<evidence type="ECO:0000256" key="9">
    <source>
        <dbReference type="ARBA" id="ARBA00023211"/>
    </source>
</evidence>
<keyword evidence="12" id="KW-0812">Transmembrane</keyword>
<comment type="cofactor">
    <cofactor evidence="1 11">
        <name>Mn(2+)</name>
        <dbReference type="ChEBI" id="CHEBI:29035"/>
    </cofactor>
</comment>
<dbReference type="GO" id="GO:0016787">
    <property type="term" value="F:hydrolase activity"/>
    <property type="evidence" value="ECO:0007669"/>
    <property type="project" value="UniProtKB-KW"/>
</dbReference>
<keyword evidence="9 11" id="KW-0464">Manganese</keyword>
<keyword evidence="12" id="KW-1133">Transmembrane helix</keyword>
<dbReference type="SUPFAM" id="SSF142877">
    <property type="entry name" value="EndoU-like"/>
    <property type="match status" value="1"/>
</dbReference>
<evidence type="ECO:0000256" key="8">
    <source>
        <dbReference type="ARBA" id="ARBA00022884"/>
    </source>
</evidence>
<evidence type="ECO:0000256" key="2">
    <source>
        <dbReference type="ARBA" id="ARBA00010168"/>
    </source>
</evidence>
<comment type="subunit">
    <text evidence="3 11">Monomer.</text>
</comment>
<dbReference type="GO" id="GO:0016829">
    <property type="term" value="F:lyase activity"/>
    <property type="evidence" value="ECO:0007669"/>
    <property type="project" value="UniProtKB-KW"/>
</dbReference>
<keyword evidence="7 11" id="KW-0378">Hydrolase</keyword>
<dbReference type="InterPro" id="IPR018998">
    <property type="entry name" value="EndoU_C"/>
</dbReference>
<comment type="similarity">
    <text evidence="2 11">Belongs to the ENDOU family.</text>
</comment>
<dbReference type="GO" id="GO:0003723">
    <property type="term" value="F:RNA binding"/>
    <property type="evidence" value="ECO:0007669"/>
    <property type="project" value="UniProtKB-UniRule"/>
</dbReference>
<evidence type="ECO:0000256" key="1">
    <source>
        <dbReference type="ARBA" id="ARBA00001936"/>
    </source>
</evidence>
<evidence type="ECO:0000256" key="7">
    <source>
        <dbReference type="ARBA" id="ARBA00022801"/>
    </source>
</evidence>
<dbReference type="InterPro" id="IPR039787">
    <property type="entry name" value="ENDOU"/>
</dbReference>
<dbReference type="WBParaSite" id="SVE_0344900.1">
    <property type="protein sequence ID" value="SVE_0344900.1"/>
    <property type="gene ID" value="SVE_0344900"/>
</dbReference>
<keyword evidence="5 11" id="KW-0479">Metal-binding</keyword>
<keyword evidence="12" id="KW-0472">Membrane</keyword>
<feature type="transmembrane region" description="Helical" evidence="12">
    <location>
        <begin position="55"/>
        <end position="79"/>
    </location>
</feature>
<name>A0A0K0F3R5_STRVS</name>
<evidence type="ECO:0000256" key="3">
    <source>
        <dbReference type="ARBA" id="ARBA00011245"/>
    </source>
</evidence>
<evidence type="ECO:0000313" key="14">
    <source>
        <dbReference type="Proteomes" id="UP000035680"/>
    </source>
</evidence>
<dbReference type="PROSITE" id="PS51959">
    <property type="entry name" value="ENDOU"/>
    <property type="match status" value="1"/>
</dbReference>
<evidence type="ECO:0000256" key="12">
    <source>
        <dbReference type="SAM" id="Phobius"/>
    </source>
</evidence>
<organism evidence="14 15">
    <name type="scientific">Strongyloides venezuelensis</name>
    <name type="common">Threadworm</name>
    <dbReference type="NCBI Taxonomy" id="75913"/>
    <lineage>
        <taxon>Eukaryota</taxon>
        <taxon>Metazoa</taxon>
        <taxon>Ecdysozoa</taxon>
        <taxon>Nematoda</taxon>
        <taxon>Chromadorea</taxon>
        <taxon>Rhabditida</taxon>
        <taxon>Tylenchina</taxon>
        <taxon>Panagrolaimomorpha</taxon>
        <taxon>Strongyloidoidea</taxon>
        <taxon>Strongyloididae</taxon>
        <taxon>Strongyloides</taxon>
    </lineage>
</organism>
<dbReference type="PANTHER" id="PTHR12439">
    <property type="entry name" value="PLACENTAL PROTEIN 11-RELATED"/>
    <property type="match status" value="1"/>
</dbReference>
<evidence type="ECO:0000313" key="15">
    <source>
        <dbReference type="WBParaSite" id="SVE_0344900.1"/>
    </source>
</evidence>
<dbReference type="GO" id="GO:0046872">
    <property type="term" value="F:metal ion binding"/>
    <property type="evidence" value="ECO:0007669"/>
    <property type="project" value="UniProtKB-UniRule"/>
</dbReference>
<proteinExistence type="inferred from homology"/>
<evidence type="ECO:0000256" key="6">
    <source>
        <dbReference type="ARBA" id="ARBA00022759"/>
    </source>
</evidence>
<keyword evidence="4 11" id="KW-0540">Nuclease</keyword>
<keyword evidence="14" id="KW-1185">Reference proteome</keyword>
<keyword evidence="10" id="KW-0456">Lyase</keyword>
<dbReference type="AlphaFoldDB" id="A0A0K0F3R5"/>
<evidence type="ECO:0000256" key="10">
    <source>
        <dbReference type="ARBA" id="ARBA00023239"/>
    </source>
</evidence>
<dbReference type="Proteomes" id="UP000035680">
    <property type="component" value="Unassembled WGS sequence"/>
</dbReference>
<dbReference type="GO" id="GO:0004521">
    <property type="term" value="F:RNA endonuclease activity"/>
    <property type="evidence" value="ECO:0007669"/>
    <property type="project" value="UniProtKB-UniRule"/>
</dbReference>
<feature type="domain" description="EndoU" evidence="13">
    <location>
        <begin position="98"/>
        <end position="361"/>
    </location>
</feature>
<evidence type="ECO:0000259" key="13">
    <source>
        <dbReference type="PROSITE" id="PS51959"/>
    </source>
</evidence>
<evidence type="ECO:0000256" key="11">
    <source>
        <dbReference type="RuleBase" id="RU367085"/>
    </source>
</evidence>
<protein>
    <submittedName>
        <fullName evidence="15">Endoribonuclease</fullName>
    </submittedName>
</protein>
<reference evidence="15" key="2">
    <citation type="submission" date="2015-08" db="UniProtKB">
        <authorList>
            <consortium name="WormBaseParasite"/>
        </authorList>
    </citation>
    <scope>IDENTIFICATION</scope>
</reference>
<evidence type="ECO:0000256" key="4">
    <source>
        <dbReference type="ARBA" id="ARBA00022722"/>
    </source>
</evidence>
<dbReference type="Pfam" id="PF09412">
    <property type="entry name" value="XendoU"/>
    <property type="match status" value="1"/>
</dbReference>
<dbReference type="PANTHER" id="PTHR12439:SF42">
    <property type="entry name" value="ENDORIBONUCLEASE-RELATED"/>
    <property type="match status" value="1"/>
</dbReference>
<dbReference type="CDD" id="cd21159">
    <property type="entry name" value="XendoU"/>
    <property type="match status" value="1"/>
</dbReference>
<reference evidence="14" key="1">
    <citation type="submission" date="2014-07" db="EMBL/GenBank/DDBJ databases">
        <authorList>
            <person name="Martin A.A"/>
            <person name="De Silva N."/>
        </authorList>
    </citation>
    <scope>NUCLEOTIDE SEQUENCE</scope>
</reference>